<feature type="compositionally biased region" description="Polar residues" evidence="2">
    <location>
        <begin position="857"/>
        <end position="880"/>
    </location>
</feature>
<comment type="caution">
    <text evidence="3">The sequence shown here is derived from an EMBL/GenBank/DDBJ whole genome shotgun (WGS) entry which is preliminary data.</text>
</comment>
<gene>
    <name evidence="3" type="ORF">ECRASSUSDP1_LOCUS25128</name>
</gene>
<evidence type="ECO:0000256" key="2">
    <source>
        <dbReference type="SAM" id="MobiDB-lite"/>
    </source>
</evidence>
<name>A0AAD1Y1N1_EUPCR</name>
<feature type="compositionally biased region" description="Basic and acidic residues" evidence="2">
    <location>
        <begin position="333"/>
        <end position="343"/>
    </location>
</feature>
<evidence type="ECO:0000256" key="1">
    <source>
        <dbReference type="SAM" id="Coils"/>
    </source>
</evidence>
<feature type="region of interest" description="Disordered" evidence="2">
    <location>
        <begin position="333"/>
        <end position="356"/>
    </location>
</feature>
<feature type="coiled-coil region" evidence="1">
    <location>
        <begin position="607"/>
        <end position="669"/>
    </location>
</feature>
<feature type="coiled-coil region" evidence="1">
    <location>
        <begin position="151"/>
        <end position="241"/>
    </location>
</feature>
<feature type="compositionally biased region" description="Basic and acidic residues" evidence="2">
    <location>
        <begin position="1"/>
        <end position="31"/>
    </location>
</feature>
<keyword evidence="1" id="KW-0175">Coiled coil</keyword>
<feature type="region of interest" description="Disordered" evidence="2">
    <location>
        <begin position="1"/>
        <end position="72"/>
    </location>
</feature>
<dbReference type="EMBL" id="CAMPGE010025915">
    <property type="protein sequence ID" value="CAI2383623.1"/>
    <property type="molecule type" value="Genomic_DNA"/>
</dbReference>
<keyword evidence="4" id="KW-1185">Reference proteome</keyword>
<feature type="compositionally biased region" description="Basic and acidic residues" evidence="2">
    <location>
        <begin position="902"/>
        <end position="913"/>
    </location>
</feature>
<feature type="compositionally biased region" description="Polar residues" evidence="2">
    <location>
        <begin position="889"/>
        <end position="900"/>
    </location>
</feature>
<dbReference type="Proteomes" id="UP001295684">
    <property type="component" value="Unassembled WGS sequence"/>
</dbReference>
<feature type="compositionally biased region" description="Polar residues" evidence="2">
    <location>
        <begin position="829"/>
        <end position="840"/>
    </location>
</feature>
<sequence>MEKSTTDPPPDGKSEKKENPDQKESDMKPSDEQENGPQPAEGEPDEKELDAKKTKGQKPKATPKRKKKAPNTPENIEIVEELYRDVTVRDETIKRLNLKVIDLQAQLKDSLIKAEKSGNAKRDYKIAHMQDDLRHAKNDLVLNSQQLEKFMEEGTKTVNEYIQKYEKAEEQLGKLREEITIKQNLLKNKDEIYRRVLADLQEARKQVGTLQVGKLQLEKTNNKLLQKIAGLKDEKVTLEDRLINQDSVTNKIKKQSMLVSEFNSKYYGINISEIGQEINKHMFELMVNLRKNHLCSLIQSGKDLRHLLEEEGREDLINKLKKFHDLKDFEPEETHKPVVDEKKPKKKKDKKSAKAIRKGGGYVLEKDYESDQESEKNKPLVVRKTKETMTEKEWKEYVCKVKLNNPVLKRLMNLSKHHFKGKDGIFKSHSDLAALLTKGVNYTKKQNNFLGKIFKVFKSKPTDETLIKENKELNERMDTYSKLLTMSISEIIKYVSEAKDGIEKIEDKYKGFFSLKDPSLLSQVTSKSETKEEMNPSVKLKHKEREIDELRDELNHIKIQMTDIESEYEKSTQKQLMYKSKLDLSKRDADDIKRDYQVRISDYKQALYEKDEETTKLLEAIKNLEREIRTNETVNSGSSYELESIKKKLKEAQHHQDMLTKKIREYEEVVRVINVNLKKNTSETTEASTTTKHKLREIEKMKLRFKILEDELHKREDYILALKSKLVKNSKELKHKDEEINKMITRRLDKAENIENTQKKEYESQIGVLKDMIVGLKSQIKAKDMDSYRLESKVVSLQSQIDAVKTHEQKLNSMIRSSHPSPAYSPASINSKLKVSTSRMKASRESARSKPLIKSTPKVQNQPKHTLFSNSNTNYESPLKQSPMHRKSSTIQSTKPNILISTKEKDSIEENSD</sequence>
<proteinExistence type="predicted"/>
<accession>A0AAD1Y1N1</accession>
<evidence type="ECO:0000313" key="3">
    <source>
        <dbReference type="EMBL" id="CAI2383623.1"/>
    </source>
</evidence>
<feature type="coiled-coil region" evidence="1">
    <location>
        <begin position="540"/>
        <end position="567"/>
    </location>
</feature>
<feature type="compositionally biased region" description="Basic residues" evidence="2">
    <location>
        <begin position="54"/>
        <end position="69"/>
    </location>
</feature>
<organism evidence="3 4">
    <name type="scientific">Euplotes crassus</name>
    <dbReference type="NCBI Taxonomy" id="5936"/>
    <lineage>
        <taxon>Eukaryota</taxon>
        <taxon>Sar</taxon>
        <taxon>Alveolata</taxon>
        <taxon>Ciliophora</taxon>
        <taxon>Intramacronucleata</taxon>
        <taxon>Spirotrichea</taxon>
        <taxon>Hypotrichia</taxon>
        <taxon>Euplotida</taxon>
        <taxon>Euplotidae</taxon>
        <taxon>Moneuplotes</taxon>
    </lineage>
</organism>
<dbReference type="AlphaFoldDB" id="A0AAD1Y1N1"/>
<feature type="compositionally biased region" description="Low complexity" evidence="2">
    <location>
        <begin position="817"/>
        <end position="828"/>
    </location>
</feature>
<feature type="region of interest" description="Disordered" evidence="2">
    <location>
        <begin position="813"/>
        <end position="913"/>
    </location>
</feature>
<feature type="compositionally biased region" description="Basic residues" evidence="2">
    <location>
        <begin position="344"/>
        <end position="356"/>
    </location>
</feature>
<reference evidence="3" key="1">
    <citation type="submission" date="2023-07" db="EMBL/GenBank/DDBJ databases">
        <authorList>
            <consortium name="AG Swart"/>
            <person name="Singh M."/>
            <person name="Singh A."/>
            <person name="Seah K."/>
            <person name="Emmerich C."/>
        </authorList>
    </citation>
    <scope>NUCLEOTIDE SEQUENCE</scope>
    <source>
        <strain evidence="3">DP1</strain>
    </source>
</reference>
<evidence type="ECO:0000313" key="4">
    <source>
        <dbReference type="Proteomes" id="UP001295684"/>
    </source>
</evidence>
<protein>
    <submittedName>
        <fullName evidence="3">Uncharacterized protein</fullName>
    </submittedName>
</protein>